<dbReference type="Pfam" id="PF21805">
    <property type="entry name" value="Imm5_like"/>
    <property type="match status" value="1"/>
</dbReference>
<evidence type="ECO:0000313" key="2">
    <source>
        <dbReference type="EMBL" id="QSX08793.1"/>
    </source>
</evidence>
<dbReference type="InterPro" id="IPR048667">
    <property type="entry name" value="Imm5-like"/>
</dbReference>
<accession>A0A974XI53</accession>
<dbReference type="AlphaFoldDB" id="A0A974XI53"/>
<dbReference type="RefSeq" id="WP_207300134.1">
    <property type="nucleotide sequence ID" value="NZ_CP071444.1"/>
</dbReference>
<protein>
    <recommendedName>
        <fullName evidence="1">Imm-5-like domain-containing protein</fullName>
    </recommendedName>
</protein>
<proteinExistence type="predicted"/>
<evidence type="ECO:0000259" key="1">
    <source>
        <dbReference type="Pfam" id="PF21805"/>
    </source>
</evidence>
<dbReference type="EMBL" id="CP071444">
    <property type="protein sequence ID" value="QSX08793.1"/>
    <property type="molecule type" value="Genomic_DNA"/>
</dbReference>
<name>A0A974XI53_9FIRM</name>
<dbReference type="KEGG" id="alka:J0B03_01495"/>
<organism evidence="2 3">
    <name type="scientific">Alkalibacter rhizosphaerae</name>
    <dbReference type="NCBI Taxonomy" id="2815577"/>
    <lineage>
        <taxon>Bacteria</taxon>
        <taxon>Bacillati</taxon>
        <taxon>Bacillota</taxon>
        <taxon>Clostridia</taxon>
        <taxon>Eubacteriales</taxon>
        <taxon>Eubacteriaceae</taxon>
        <taxon>Alkalibacter</taxon>
    </lineage>
</organism>
<reference evidence="2" key="1">
    <citation type="submission" date="2021-03" db="EMBL/GenBank/DDBJ databases">
        <title>Alkalibacter marinus sp. nov., isolated from tidal flat sediment.</title>
        <authorList>
            <person name="Namirimu T."/>
            <person name="Yang J.-A."/>
            <person name="Yang S.-H."/>
            <person name="Kim Y.-J."/>
            <person name="Kwon K.K."/>
        </authorList>
    </citation>
    <scope>NUCLEOTIDE SEQUENCE</scope>
    <source>
        <strain evidence="2">ES005</strain>
    </source>
</reference>
<feature type="domain" description="Imm-5-like" evidence="1">
    <location>
        <begin position="22"/>
        <end position="153"/>
    </location>
</feature>
<gene>
    <name evidence="2" type="ORF">J0B03_01495</name>
</gene>
<evidence type="ECO:0000313" key="3">
    <source>
        <dbReference type="Proteomes" id="UP000663499"/>
    </source>
</evidence>
<sequence length="175" mass="19975">MPKYRKTLNDLKAPYIKDLMKQIETQSKDTLILWAVQYSKIVMLPIWLKYRPEDERPQNALDSALKWKDKIIKLPEAKKAILSCHQAARESEEIPMAQGVARAMAHSASTIHSARHCIGLALYGALAVAYETLGTDAKWEALEECAAQECGRMLEYLKEISIEKEENPAKIFWKD</sequence>
<dbReference type="Proteomes" id="UP000663499">
    <property type="component" value="Chromosome"/>
</dbReference>
<keyword evidence="3" id="KW-1185">Reference proteome</keyword>